<dbReference type="GO" id="GO:0031297">
    <property type="term" value="P:replication fork processing"/>
    <property type="evidence" value="ECO:0007669"/>
    <property type="project" value="TreeGrafter"/>
</dbReference>
<dbReference type="GO" id="GO:0015074">
    <property type="term" value="P:DNA integration"/>
    <property type="evidence" value="ECO:0007669"/>
    <property type="project" value="TreeGrafter"/>
</dbReference>
<comment type="caution">
    <text evidence="2">The sequence shown here is derived from an EMBL/GenBank/DDBJ whole genome shotgun (WGS) entry which is preliminary data.</text>
</comment>
<dbReference type="InterPro" id="IPR052709">
    <property type="entry name" value="Transposase-MT_Hybrid"/>
</dbReference>
<organism evidence="2 3">
    <name type="scientific">Nephila pilipes</name>
    <name type="common">Giant wood spider</name>
    <name type="synonym">Nephila maculata</name>
    <dbReference type="NCBI Taxonomy" id="299642"/>
    <lineage>
        <taxon>Eukaryota</taxon>
        <taxon>Metazoa</taxon>
        <taxon>Ecdysozoa</taxon>
        <taxon>Arthropoda</taxon>
        <taxon>Chelicerata</taxon>
        <taxon>Arachnida</taxon>
        <taxon>Araneae</taxon>
        <taxon>Araneomorphae</taxon>
        <taxon>Entelegynae</taxon>
        <taxon>Araneoidea</taxon>
        <taxon>Nephilidae</taxon>
        <taxon>Nephila</taxon>
    </lineage>
</organism>
<evidence type="ECO:0000313" key="3">
    <source>
        <dbReference type="Proteomes" id="UP000887013"/>
    </source>
</evidence>
<dbReference type="GO" id="GO:0006303">
    <property type="term" value="P:double-strand break repair via nonhomologous end joining"/>
    <property type="evidence" value="ECO:0007669"/>
    <property type="project" value="TreeGrafter"/>
</dbReference>
<gene>
    <name evidence="2" type="ORF">NPIL_221131</name>
</gene>
<dbReference type="GO" id="GO:0042800">
    <property type="term" value="F:histone H3K4 methyltransferase activity"/>
    <property type="evidence" value="ECO:0007669"/>
    <property type="project" value="TreeGrafter"/>
</dbReference>
<dbReference type="GO" id="GO:0000729">
    <property type="term" value="P:DNA double-strand break processing"/>
    <property type="evidence" value="ECO:0007669"/>
    <property type="project" value="TreeGrafter"/>
</dbReference>
<dbReference type="AlphaFoldDB" id="A0A8X6MUB9"/>
<sequence>METKRDLHLLFLYEFKLNQSTAQATRNINHAFGDGSTTEKNARYWFQKFLSGYLSIINQSRGIQPAHIDNEELRTFEESNPHTTVRKLRSKLGTNHKAELKHLRVLNKARKLD</sequence>
<dbReference type="InterPro" id="IPR041426">
    <property type="entry name" value="Mos1_HTH"/>
</dbReference>
<dbReference type="GO" id="GO:0044774">
    <property type="term" value="P:mitotic DNA integrity checkpoint signaling"/>
    <property type="evidence" value="ECO:0007669"/>
    <property type="project" value="TreeGrafter"/>
</dbReference>
<name>A0A8X6MUB9_NEPPI</name>
<dbReference type="GO" id="GO:0005634">
    <property type="term" value="C:nucleus"/>
    <property type="evidence" value="ECO:0007669"/>
    <property type="project" value="TreeGrafter"/>
</dbReference>
<accession>A0A8X6MUB9</accession>
<feature type="domain" description="Mos1 transposase HTH" evidence="1">
    <location>
        <begin position="4"/>
        <end position="52"/>
    </location>
</feature>
<protein>
    <submittedName>
        <fullName evidence="2">HTH_48 domain-containing protein</fullName>
    </submittedName>
</protein>
<reference evidence="2" key="1">
    <citation type="submission" date="2020-08" db="EMBL/GenBank/DDBJ databases">
        <title>Multicomponent nature underlies the extraordinary mechanical properties of spider dragline silk.</title>
        <authorList>
            <person name="Kono N."/>
            <person name="Nakamura H."/>
            <person name="Mori M."/>
            <person name="Yoshida Y."/>
            <person name="Ohtoshi R."/>
            <person name="Malay A.D."/>
            <person name="Moran D.A.P."/>
            <person name="Tomita M."/>
            <person name="Numata K."/>
            <person name="Arakawa K."/>
        </authorList>
    </citation>
    <scope>NUCLEOTIDE SEQUENCE</scope>
</reference>
<dbReference type="GO" id="GO:0044547">
    <property type="term" value="F:DNA topoisomerase binding"/>
    <property type="evidence" value="ECO:0007669"/>
    <property type="project" value="TreeGrafter"/>
</dbReference>
<dbReference type="GO" id="GO:0000014">
    <property type="term" value="F:single-stranded DNA endodeoxyribonuclease activity"/>
    <property type="evidence" value="ECO:0007669"/>
    <property type="project" value="TreeGrafter"/>
</dbReference>
<evidence type="ECO:0000313" key="2">
    <source>
        <dbReference type="EMBL" id="GFS78369.1"/>
    </source>
</evidence>
<dbReference type="EMBL" id="BMAW01097180">
    <property type="protein sequence ID" value="GFS78369.1"/>
    <property type="molecule type" value="Genomic_DNA"/>
</dbReference>
<evidence type="ECO:0000259" key="1">
    <source>
        <dbReference type="Pfam" id="PF17906"/>
    </source>
</evidence>
<dbReference type="GO" id="GO:0000793">
    <property type="term" value="C:condensed chromosome"/>
    <property type="evidence" value="ECO:0007669"/>
    <property type="project" value="TreeGrafter"/>
</dbReference>
<dbReference type="PANTHER" id="PTHR46060">
    <property type="entry name" value="MARINER MOS1 TRANSPOSASE-LIKE PROTEIN"/>
    <property type="match status" value="1"/>
</dbReference>
<dbReference type="Proteomes" id="UP000887013">
    <property type="component" value="Unassembled WGS sequence"/>
</dbReference>
<dbReference type="GO" id="GO:0046975">
    <property type="term" value="F:histone H3K36 methyltransferase activity"/>
    <property type="evidence" value="ECO:0007669"/>
    <property type="project" value="TreeGrafter"/>
</dbReference>
<dbReference type="GO" id="GO:0003697">
    <property type="term" value="F:single-stranded DNA binding"/>
    <property type="evidence" value="ECO:0007669"/>
    <property type="project" value="TreeGrafter"/>
</dbReference>
<proteinExistence type="predicted"/>
<dbReference type="GO" id="GO:0035861">
    <property type="term" value="C:site of double-strand break"/>
    <property type="evidence" value="ECO:0007669"/>
    <property type="project" value="TreeGrafter"/>
</dbReference>
<keyword evidence="3" id="KW-1185">Reference proteome</keyword>
<dbReference type="Gene3D" id="1.10.10.1450">
    <property type="match status" value="1"/>
</dbReference>
<dbReference type="PANTHER" id="PTHR46060:SF2">
    <property type="entry name" value="HISTONE-LYSINE N-METHYLTRANSFERASE SETMAR"/>
    <property type="match status" value="1"/>
</dbReference>
<dbReference type="Pfam" id="PF17906">
    <property type="entry name" value="HTH_48"/>
    <property type="match status" value="1"/>
</dbReference>
<dbReference type="GO" id="GO:0003690">
    <property type="term" value="F:double-stranded DNA binding"/>
    <property type="evidence" value="ECO:0007669"/>
    <property type="project" value="TreeGrafter"/>
</dbReference>
<dbReference type="OrthoDB" id="7552475at2759"/>